<dbReference type="Proteomes" id="UP000010798">
    <property type="component" value="Chromosome"/>
</dbReference>
<evidence type="ECO:0000313" key="3">
    <source>
        <dbReference type="EMBL" id="AGA30977.1"/>
    </source>
</evidence>
<dbReference type="HOGENOM" id="CLU_2571999_0_0_0"/>
<dbReference type="KEGG" id="saci:Sinac_6921"/>
<proteinExistence type="predicted"/>
<protein>
    <submittedName>
        <fullName evidence="3">Uncharacterized protein</fullName>
    </submittedName>
</protein>
<dbReference type="eggNOG" id="ENOG5033K7Q">
    <property type="taxonomic scope" value="Bacteria"/>
</dbReference>
<feature type="transmembrane region" description="Helical" evidence="2">
    <location>
        <begin position="32"/>
        <end position="56"/>
    </location>
</feature>
<dbReference type="STRING" id="886293.Sinac_6921"/>
<feature type="region of interest" description="Disordered" evidence="1">
    <location>
        <begin position="60"/>
        <end position="81"/>
    </location>
</feature>
<dbReference type="RefSeq" id="WP_015250049.1">
    <property type="nucleotide sequence ID" value="NC_019892.1"/>
</dbReference>
<reference evidence="3 4" key="1">
    <citation type="submission" date="2012-02" db="EMBL/GenBank/DDBJ databases">
        <title>Complete sequence of chromosome of Singulisphaera acidiphila DSM 18658.</title>
        <authorList>
            <consortium name="US DOE Joint Genome Institute (JGI-PGF)"/>
            <person name="Lucas S."/>
            <person name="Copeland A."/>
            <person name="Lapidus A."/>
            <person name="Glavina del Rio T."/>
            <person name="Dalin E."/>
            <person name="Tice H."/>
            <person name="Bruce D."/>
            <person name="Goodwin L."/>
            <person name="Pitluck S."/>
            <person name="Peters L."/>
            <person name="Ovchinnikova G."/>
            <person name="Chertkov O."/>
            <person name="Kyrpides N."/>
            <person name="Mavromatis K."/>
            <person name="Ivanova N."/>
            <person name="Brettin T."/>
            <person name="Detter J.C."/>
            <person name="Han C."/>
            <person name="Larimer F."/>
            <person name="Land M."/>
            <person name="Hauser L."/>
            <person name="Markowitz V."/>
            <person name="Cheng J.-F."/>
            <person name="Hugenholtz P."/>
            <person name="Woyke T."/>
            <person name="Wu D."/>
            <person name="Tindall B."/>
            <person name="Pomrenke H."/>
            <person name="Brambilla E."/>
            <person name="Klenk H.-P."/>
            <person name="Eisen J.A."/>
        </authorList>
    </citation>
    <scope>NUCLEOTIDE SEQUENCE [LARGE SCALE GENOMIC DNA]</scope>
    <source>
        <strain evidence="4">ATCC BAA-1392 / DSM 18658 / VKM B-2454 / MOB10</strain>
    </source>
</reference>
<keyword evidence="4" id="KW-1185">Reference proteome</keyword>
<keyword evidence="2" id="KW-0472">Membrane</keyword>
<evidence type="ECO:0000313" key="4">
    <source>
        <dbReference type="Proteomes" id="UP000010798"/>
    </source>
</evidence>
<evidence type="ECO:0000256" key="1">
    <source>
        <dbReference type="SAM" id="MobiDB-lite"/>
    </source>
</evidence>
<dbReference type="OrthoDB" id="9905199at2"/>
<feature type="compositionally biased region" description="Polar residues" evidence="1">
    <location>
        <begin position="61"/>
        <end position="81"/>
    </location>
</feature>
<organism evidence="3 4">
    <name type="scientific">Singulisphaera acidiphila (strain ATCC BAA-1392 / DSM 18658 / VKM B-2454 / MOB10)</name>
    <dbReference type="NCBI Taxonomy" id="886293"/>
    <lineage>
        <taxon>Bacteria</taxon>
        <taxon>Pseudomonadati</taxon>
        <taxon>Planctomycetota</taxon>
        <taxon>Planctomycetia</taxon>
        <taxon>Isosphaerales</taxon>
        <taxon>Isosphaeraceae</taxon>
        <taxon>Singulisphaera</taxon>
    </lineage>
</organism>
<gene>
    <name evidence="3" type="ordered locus">Sinac_6921</name>
</gene>
<keyword evidence="2" id="KW-1133">Transmembrane helix</keyword>
<accession>L0DNZ4</accession>
<name>L0DNZ4_SINAD</name>
<keyword evidence="2" id="KW-0812">Transmembrane</keyword>
<sequence length="81" mass="8501">MSDRSPEPGTQQSLAEELAAIPYEPLLPIEKWLIAVSLILGVALLGILSWASATYFPVTPPSSASGSQTPNSQTTATSTSR</sequence>
<dbReference type="AlphaFoldDB" id="L0DNZ4"/>
<evidence type="ECO:0000256" key="2">
    <source>
        <dbReference type="SAM" id="Phobius"/>
    </source>
</evidence>
<dbReference type="EMBL" id="CP003364">
    <property type="protein sequence ID" value="AGA30977.1"/>
    <property type="molecule type" value="Genomic_DNA"/>
</dbReference>